<dbReference type="GO" id="GO:0005524">
    <property type="term" value="F:ATP binding"/>
    <property type="evidence" value="ECO:0007669"/>
    <property type="project" value="UniProtKB-KW"/>
</dbReference>
<accession>A0ABX1JP92</accession>
<keyword evidence="1" id="KW-0067">ATP-binding</keyword>
<evidence type="ECO:0000313" key="1">
    <source>
        <dbReference type="EMBL" id="NKX49637.1"/>
    </source>
</evidence>
<protein>
    <submittedName>
        <fullName evidence="1">ABC transporter ATP-binding protein</fullName>
    </submittedName>
</protein>
<sequence length="36" mass="3786">MVLRVEGLDVDIRTPSGTVRAVSSVGFQARAGRTLA</sequence>
<dbReference type="Proteomes" id="UP000523795">
    <property type="component" value="Unassembled WGS sequence"/>
</dbReference>
<dbReference type="EMBL" id="JAAZSR010000028">
    <property type="protein sequence ID" value="NKX49637.1"/>
    <property type="molecule type" value="Genomic_DNA"/>
</dbReference>
<name>A0ABX1JP92_9MICC</name>
<evidence type="ECO:0000313" key="2">
    <source>
        <dbReference type="Proteomes" id="UP000523795"/>
    </source>
</evidence>
<organism evidence="1 2">
    <name type="scientific">Arthrobacter deserti</name>
    <dbReference type="NCBI Taxonomy" id="1742687"/>
    <lineage>
        <taxon>Bacteria</taxon>
        <taxon>Bacillati</taxon>
        <taxon>Actinomycetota</taxon>
        <taxon>Actinomycetes</taxon>
        <taxon>Micrococcales</taxon>
        <taxon>Micrococcaceae</taxon>
        <taxon>Arthrobacter</taxon>
    </lineage>
</organism>
<proteinExistence type="predicted"/>
<keyword evidence="2" id="KW-1185">Reference proteome</keyword>
<comment type="caution">
    <text evidence="1">The sequence shown here is derived from an EMBL/GenBank/DDBJ whole genome shotgun (WGS) entry which is preliminary data.</text>
</comment>
<gene>
    <name evidence="1" type="ORF">HER39_03400</name>
</gene>
<keyword evidence="1" id="KW-0547">Nucleotide-binding</keyword>
<feature type="non-terminal residue" evidence="1">
    <location>
        <position position="36"/>
    </location>
</feature>
<reference evidence="1 2" key="1">
    <citation type="submission" date="2020-04" db="EMBL/GenBank/DDBJ databases">
        <authorList>
            <person name="Liu S."/>
        </authorList>
    </citation>
    <scope>NUCLEOTIDE SEQUENCE [LARGE SCALE GENOMIC DNA]</scope>
    <source>
        <strain evidence="1 2">CGMCC 1.15091</strain>
    </source>
</reference>